<keyword evidence="2" id="KW-1185">Reference proteome</keyword>
<dbReference type="EMBL" id="QHJQ01000001">
    <property type="protein sequence ID" value="PXA05534.1"/>
    <property type="molecule type" value="Genomic_DNA"/>
</dbReference>
<organism evidence="1 2">
    <name type="scientific">Coraliomargarita sinensis</name>
    <dbReference type="NCBI Taxonomy" id="2174842"/>
    <lineage>
        <taxon>Bacteria</taxon>
        <taxon>Pseudomonadati</taxon>
        <taxon>Verrucomicrobiota</taxon>
        <taxon>Opitutia</taxon>
        <taxon>Puniceicoccales</taxon>
        <taxon>Coraliomargaritaceae</taxon>
        <taxon>Coraliomargarita</taxon>
    </lineage>
</organism>
<evidence type="ECO:0000313" key="2">
    <source>
        <dbReference type="Proteomes" id="UP000247099"/>
    </source>
</evidence>
<name>A0A317ZIJ3_9BACT</name>
<reference evidence="1 2" key="1">
    <citation type="submission" date="2018-05" db="EMBL/GenBank/DDBJ databases">
        <title>Coraliomargarita sinensis sp. nov., isolated from a marine solar saltern.</title>
        <authorList>
            <person name="Zhou L.Y."/>
        </authorList>
    </citation>
    <scope>NUCLEOTIDE SEQUENCE [LARGE SCALE GENOMIC DNA]</scope>
    <source>
        <strain evidence="1 2">WN38</strain>
    </source>
</reference>
<comment type="caution">
    <text evidence="1">The sequence shown here is derived from an EMBL/GenBank/DDBJ whole genome shotgun (WGS) entry which is preliminary data.</text>
</comment>
<dbReference type="AlphaFoldDB" id="A0A317ZIJ3"/>
<gene>
    <name evidence="1" type="ORF">DDZ13_01285</name>
</gene>
<sequence>MRQPAPPRTAPAGVREIIIECLRTPNRRFLGEHPTRAWLDKWGISDVGLYEELAFALERYQLFFKPRTNPTKY</sequence>
<protein>
    <submittedName>
        <fullName evidence="1">Uncharacterized protein</fullName>
    </submittedName>
</protein>
<evidence type="ECO:0000313" key="1">
    <source>
        <dbReference type="EMBL" id="PXA05534.1"/>
    </source>
</evidence>
<dbReference type="Proteomes" id="UP000247099">
    <property type="component" value="Unassembled WGS sequence"/>
</dbReference>
<proteinExistence type="predicted"/>
<accession>A0A317ZIJ3</accession>
<dbReference type="InParanoid" id="A0A317ZIJ3"/>